<comment type="caution">
    <text evidence="1">The sequence shown here is derived from an EMBL/GenBank/DDBJ whole genome shotgun (WGS) entry which is preliminary data.</text>
</comment>
<keyword evidence="2" id="KW-1185">Reference proteome</keyword>
<accession>A0A3M6USK6</accession>
<dbReference type="Proteomes" id="UP000275408">
    <property type="component" value="Unassembled WGS sequence"/>
</dbReference>
<evidence type="ECO:0000313" key="2">
    <source>
        <dbReference type="Proteomes" id="UP000275408"/>
    </source>
</evidence>
<dbReference type="OrthoDB" id="10064600at2759"/>
<protein>
    <submittedName>
        <fullName evidence="1">Uncharacterized protein</fullName>
    </submittedName>
</protein>
<proteinExistence type="predicted"/>
<dbReference type="EMBL" id="RCHS01000826">
    <property type="protein sequence ID" value="RMX56656.1"/>
    <property type="molecule type" value="Genomic_DNA"/>
</dbReference>
<gene>
    <name evidence="1" type="ORF">pdam_00002447</name>
</gene>
<evidence type="ECO:0000313" key="1">
    <source>
        <dbReference type="EMBL" id="RMX56656.1"/>
    </source>
</evidence>
<sequence length="313" mass="35148">MATHPSTFYALTDVKLPERVVLWDETEVAKKQIEQVGASACGATAVLNVLKLLGRSASVDEANNAVKTKLRDLEAPLPQYLSSRSVAGTTHIDLIKGLGKLTCGEIVGQFFHMYPERDFDLENWLKYWLIHGAIPVATLNCQKVPLTDGTIPDAWHHQVICGVSSNGVHLTNPEAVCPFNEISKQLCSESVLLIRRHDIIRRWSNNIDYSSWNSDGINQRWIELKVQEQVNRMVKEETLLLLHGSEIKHRELLTTHITIPAAYKSGITLFALRDSRTHGLLENSTELPIKLINQRKDIEEQYSGGQINLSINV</sequence>
<dbReference type="AlphaFoldDB" id="A0A3M6USK6"/>
<reference evidence="1 2" key="1">
    <citation type="journal article" date="2018" name="Sci. Rep.">
        <title>Comparative analysis of the Pocillopora damicornis genome highlights role of immune system in coral evolution.</title>
        <authorList>
            <person name="Cunning R."/>
            <person name="Bay R.A."/>
            <person name="Gillette P."/>
            <person name="Baker A.C."/>
            <person name="Traylor-Knowles N."/>
        </authorList>
    </citation>
    <scope>NUCLEOTIDE SEQUENCE [LARGE SCALE GENOMIC DNA]</scope>
    <source>
        <strain evidence="1">RSMAS</strain>
        <tissue evidence="1">Whole animal</tissue>
    </source>
</reference>
<name>A0A3M6USK6_POCDA</name>
<organism evidence="1 2">
    <name type="scientific">Pocillopora damicornis</name>
    <name type="common">Cauliflower coral</name>
    <name type="synonym">Millepora damicornis</name>
    <dbReference type="NCBI Taxonomy" id="46731"/>
    <lineage>
        <taxon>Eukaryota</taxon>
        <taxon>Metazoa</taxon>
        <taxon>Cnidaria</taxon>
        <taxon>Anthozoa</taxon>
        <taxon>Hexacorallia</taxon>
        <taxon>Scleractinia</taxon>
        <taxon>Astrocoeniina</taxon>
        <taxon>Pocilloporidae</taxon>
        <taxon>Pocillopora</taxon>
    </lineage>
</organism>
<dbReference type="OMA" id="ATHVQLI"/>